<dbReference type="GO" id="GO:0016491">
    <property type="term" value="F:oxidoreductase activity"/>
    <property type="evidence" value="ECO:0007669"/>
    <property type="project" value="UniProtKB-KW"/>
</dbReference>
<dbReference type="PROSITE" id="PS51918">
    <property type="entry name" value="RADICAL_SAM"/>
    <property type="match status" value="1"/>
</dbReference>
<evidence type="ECO:0000256" key="3">
    <source>
        <dbReference type="ARBA" id="ARBA00022691"/>
    </source>
</evidence>
<keyword evidence="5" id="KW-0408">Iron</keyword>
<dbReference type="RefSeq" id="WP_008908190.1">
    <property type="nucleotide sequence ID" value="NZ_CAKP01000037.1"/>
</dbReference>
<accession>I7LG13</accession>
<dbReference type="GO" id="GO:0051539">
    <property type="term" value="F:4 iron, 4 sulfur cluster binding"/>
    <property type="evidence" value="ECO:0007669"/>
    <property type="project" value="UniProtKB-KW"/>
</dbReference>
<keyword evidence="9" id="KW-1185">Reference proteome</keyword>
<proteinExistence type="predicted"/>
<evidence type="ECO:0000256" key="4">
    <source>
        <dbReference type="ARBA" id="ARBA00022723"/>
    </source>
</evidence>
<dbReference type="SFLD" id="SFLDS00029">
    <property type="entry name" value="Radical_SAM"/>
    <property type="match status" value="1"/>
</dbReference>
<dbReference type="eggNOG" id="COG1243">
    <property type="taxonomic scope" value="Bacteria"/>
</dbReference>
<evidence type="ECO:0000259" key="7">
    <source>
        <dbReference type="PROSITE" id="PS51918"/>
    </source>
</evidence>
<dbReference type="CDD" id="cd01335">
    <property type="entry name" value="Radical_SAM"/>
    <property type="match status" value="1"/>
</dbReference>
<dbReference type="Proteomes" id="UP000007652">
    <property type="component" value="Unassembled WGS sequence"/>
</dbReference>
<gene>
    <name evidence="8" type="ORF">CAAU_0831</name>
</gene>
<comment type="caution">
    <text evidence="8">The sequence shown here is derived from an EMBL/GenBank/DDBJ whole genome shotgun (WGS) entry which is preliminary data.</text>
</comment>
<dbReference type="OrthoDB" id="9815044at2"/>
<name>I7LG13_9CLOT</name>
<dbReference type="SFLD" id="SFLDG01082">
    <property type="entry name" value="B12-binding_domain_containing"/>
    <property type="match status" value="1"/>
</dbReference>
<evidence type="ECO:0000256" key="2">
    <source>
        <dbReference type="ARBA" id="ARBA00022485"/>
    </source>
</evidence>
<dbReference type="EMBL" id="CAKP01000037">
    <property type="protein sequence ID" value="CCJ32915.1"/>
    <property type="molecule type" value="Genomic_DNA"/>
</dbReference>
<reference evidence="8 9" key="1">
    <citation type="journal article" date="2011" name="J. Bacteriol.">
        <title>Draft genome sequence of Caloramator australicus strain RC3T, a thermoanaerobe from the Great Artesian Basin of Australia.</title>
        <authorList>
            <person name="Ogg C.D."/>
            <person name="Patel B.K.C."/>
        </authorList>
    </citation>
    <scope>NUCLEOTIDE SEQUENCE [LARGE SCALE GENOMIC DNA]</scope>
    <source>
        <strain evidence="8 9">RC3</strain>
    </source>
</reference>
<evidence type="ECO:0000313" key="9">
    <source>
        <dbReference type="Proteomes" id="UP000007652"/>
    </source>
</evidence>
<dbReference type="SUPFAM" id="SSF102114">
    <property type="entry name" value="Radical SAM enzymes"/>
    <property type="match status" value="1"/>
</dbReference>
<keyword evidence="4" id="KW-0479">Metal-binding</keyword>
<dbReference type="STRING" id="857293.CAAU_0831"/>
<sequence>MSNKHYIVPIFVPHIGCPHDCVFCNQKKITGRDDHVDYDYVINRAEEVLSTIDKKNSFVEISFFGGSFTGIPFDYQKELLSAAKKLVDDGKIDSIRLSTRPDYINDTILNNLKAFGVKTIELGIQSMDDEVLRAAERGHTVEDVYRAVELIKEFDFELGLQMMIGLPKDNEEKDIKTANEIVNLKPNFVRIYPALVIKDTEMEKMFKEGLYIPLSLQDAVNITKKVYLIFIKNDINIIRVGLQASEGIALGRDVVAGPFHPAFRELVEGSIICDMIRYIFNEYFKEYKEIRIFINNKTISKLYTNRKYYFNLLVNEYKDKSIRVFIDDNLSSLEVVIEADTLSRKMSIKDFAKFANLRRI</sequence>
<dbReference type="FunFam" id="3.80.30.20:FF:000016">
    <property type="entry name" value="Oxygen-independent coproporphyrinogen III oxidase"/>
    <property type="match status" value="1"/>
</dbReference>
<dbReference type="GO" id="GO:0046872">
    <property type="term" value="F:metal ion binding"/>
    <property type="evidence" value="ECO:0007669"/>
    <property type="project" value="UniProtKB-KW"/>
</dbReference>
<dbReference type="InterPro" id="IPR039661">
    <property type="entry name" value="ELP3"/>
</dbReference>
<evidence type="ECO:0000313" key="8">
    <source>
        <dbReference type="EMBL" id="CCJ32915.1"/>
    </source>
</evidence>
<dbReference type="Pfam" id="PF04055">
    <property type="entry name" value="Radical_SAM"/>
    <property type="match status" value="1"/>
</dbReference>
<dbReference type="InterPro" id="IPR058240">
    <property type="entry name" value="rSAM_sf"/>
</dbReference>
<dbReference type="InterPro" id="IPR007197">
    <property type="entry name" value="rSAM"/>
</dbReference>
<keyword evidence="6" id="KW-0411">Iron-sulfur</keyword>
<evidence type="ECO:0000256" key="5">
    <source>
        <dbReference type="ARBA" id="ARBA00023004"/>
    </source>
</evidence>
<keyword evidence="3" id="KW-0949">S-adenosyl-L-methionine</keyword>
<dbReference type="AlphaFoldDB" id="I7LG13"/>
<dbReference type="GO" id="GO:0005737">
    <property type="term" value="C:cytoplasm"/>
    <property type="evidence" value="ECO:0007669"/>
    <property type="project" value="TreeGrafter"/>
</dbReference>
<dbReference type="PANTHER" id="PTHR11135">
    <property type="entry name" value="HISTONE ACETYLTRANSFERASE-RELATED"/>
    <property type="match status" value="1"/>
</dbReference>
<dbReference type="InterPro" id="IPR006638">
    <property type="entry name" value="Elp3/MiaA/NifB-like_rSAM"/>
</dbReference>
<dbReference type="SMART" id="SM00729">
    <property type="entry name" value="Elp3"/>
    <property type="match status" value="1"/>
</dbReference>
<comment type="cofactor">
    <cofactor evidence="1">
        <name>[4Fe-4S] cluster</name>
        <dbReference type="ChEBI" id="CHEBI:49883"/>
    </cofactor>
</comment>
<dbReference type="SFLD" id="SFLDG01086">
    <property type="entry name" value="elongater_protein-like"/>
    <property type="match status" value="1"/>
</dbReference>
<keyword evidence="8" id="KW-0560">Oxidoreductase</keyword>
<organism evidence="8 9">
    <name type="scientific">Caloramator australicus RC3</name>
    <dbReference type="NCBI Taxonomy" id="857293"/>
    <lineage>
        <taxon>Bacteria</taxon>
        <taxon>Bacillati</taxon>
        <taxon>Bacillota</taxon>
        <taxon>Clostridia</taxon>
        <taxon>Eubacteriales</taxon>
        <taxon>Clostridiaceae</taxon>
        <taxon>Caloramator</taxon>
    </lineage>
</organism>
<dbReference type="PANTHER" id="PTHR11135:SF0">
    <property type="entry name" value="ELONGATOR COMPLEX PROTEIN 3"/>
    <property type="match status" value="1"/>
</dbReference>
<evidence type="ECO:0000256" key="1">
    <source>
        <dbReference type="ARBA" id="ARBA00001966"/>
    </source>
</evidence>
<evidence type="ECO:0000256" key="6">
    <source>
        <dbReference type="ARBA" id="ARBA00023014"/>
    </source>
</evidence>
<dbReference type="InterPro" id="IPR032432">
    <property type="entry name" value="Radical_SAM_C"/>
</dbReference>
<dbReference type="EC" id="1.-.-.-" evidence="8"/>
<feature type="domain" description="Radical SAM core" evidence="7">
    <location>
        <begin position="1"/>
        <end position="239"/>
    </location>
</feature>
<protein>
    <submittedName>
        <fullName evidence="8">Oxygen-independent coproporphyrinogen III oxidase</fullName>
        <ecNumber evidence="8">1.-.-.-</ecNumber>
    </submittedName>
</protein>
<keyword evidence="2" id="KW-0004">4Fe-4S</keyword>
<dbReference type="Gene3D" id="3.80.30.20">
    <property type="entry name" value="tm_1862 like domain"/>
    <property type="match status" value="1"/>
</dbReference>
<dbReference type="Pfam" id="PF16199">
    <property type="entry name" value="Radical_SAM_C"/>
    <property type="match status" value="1"/>
</dbReference>
<dbReference type="InterPro" id="IPR023404">
    <property type="entry name" value="rSAM_horseshoe"/>
</dbReference>
<dbReference type="GO" id="GO:0002926">
    <property type="term" value="P:tRNA wobble base 5-methoxycarbonylmethyl-2-thiouridinylation"/>
    <property type="evidence" value="ECO:0007669"/>
    <property type="project" value="TreeGrafter"/>
</dbReference>